<accession>A0ABV5JIH1</accession>
<reference evidence="2 3" key="1">
    <citation type="submission" date="2024-09" db="EMBL/GenBank/DDBJ databases">
        <authorList>
            <person name="Sun Q."/>
            <person name="Mori K."/>
        </authorList>
    </citation>
    <scope>NUCLEOTIDE SEQUENCE [LARGE SCALE GENOMIC DNA]</scope>
    <source>
        <strain evidence="2 3">CECT 8726</strain>
    </source>
</reference>
<evidence type="ECO:0000259" key="1">
    <source>
        <dbReference type="PROSITE" id="PS50995"/>
    </source>
</evidence>
<dbReference type="SUPFAM" id="SSF46785">
    <property type="entry name" value="Winged helix' DNA-binding domain"/>
    <property type="match status" value="1"/>
</dbReference>
<sequence length="143" mass="16108">MKLEKHSNCTCFNLRKATRVITQLYDEALKPSGIRSTQFTLLSTVQSKGPIGIAELAKLLATDRTTLTRNLKPLLDRDLLKTVSGSDARRRPVALTPKGSETLRQVVPLWEAVQAEVTHKFGQPRWENMIRDLNQIVSQIQEA</sequence>
<comment type="caution">
    <text evidence="2">The sequence shown here is derived from an EMBL/GenBank/DDBJ whole genome shotgun (WGS) entry which is preliminary data.</text>
</comment>
<protein>
    <submittedName>
        <fullName evidence="2">MarR family winged helix-turn-helix transcriptional regulator</fullName>
    </submittedName>
</protein>
<dbReference type="Pfam" id="PF01047">
    <property type="entry name" value="MarR"/>
    <property type="match status" value="1"/>
</dbReference>
<dbReference type="RefSeq" id="WP_213888195.1">
    <property type="nucleotide sequence ID" value="NZ_JAGFNU010000003.1"/>
</dbReference>
<dbReference type="PROSITE" id="PS50995">
    <property type="entry name" value="HTH_MARR_2"/>
    <property type="match status" value="1"/>
</dbReference>
<keyword evidence="3" id="KW-1185">Reference proteome</keyword>
<dbReference type="EMBL" id="JBHMEA010000049">
    <property type="protein sequence ID" value="MFB9233267.1"/>
    <property type="molecule type" value="Genomic_DNA"/>
</dbReference>
<proteinExistence type="predicted"/>
<organism evidence="2 3">
    <name type="scientific">Pseudohalocynthiibacter aestuariivivens</name>
    <dbReference type="NCBI Taxonomy" id="1591409"/>
    <lineage>
        <taxon>Bacteria</taxon>
        <taxon>Pseudomonadati</taxon>
        <taxon>Pseudomonadota</taxon>
        <taxon>Alphaproteobacteria</taxon>
        <taxon>Rhodobacterales</taxon>
        <taxon>Paracoccaceae</taxon>
        <taxon>Pseudohalocynthiibacter</taxon>
    </lineage>
</organism>
<dbReference type="PANTHER" id="PTHR33164">
    <property type="entry name" value="TRANSCRIPTIONAL REGULATOR, MARR FAMILY"/>
    <property type="match status" value="1"/>
</dbReference>
<evidence type="ECO:0000313" key="3">
    <source>
        <dbReference type="Proteomes" id="UP001589683"/>
    </source>
</evidence>
<evidence type="ECO:0000313" key="2">
    <source>
        <dbReference type="EMBL" id="MFB9233267.1"/>
    </source>
</evidence>
<feature type="domain" description="HTH marR-type" evidence="1">
    <location>
        <begin position="7"/>
        <end position="142"/>
    </location>
</feature>
<dbReference type="InterPro" id="IPR000835">
    <property type="entry name" value="HTH_MarR-typ"/>
</dbReference>
<dbReference type="InterPro" id="IPR039422">
    <property type="entry name" value="MarR/SlyA-like"/>
</dbReference>
<dbReference type="Gene3D" id="1.10.10.10">
    <property type="entry name" value="Winged helix-like DNA-binding domain superfamily/Winged helix DNA-binding domain"/>
    <property type="match status" value="1"/>
</dbReference>
<gene>
    <name evidence="2" type="ORF">ACFFUT_15865</name>
</gene>
<dbReference type="PANTHER" id="PTHR33164:SF105">
    <property type="entry name" value="TRANSCRIPTIONAL REPRESSOR PROTEIN-RELATED"/>
    <property type="match status" value="1"/>
</dbReference>
<dbReference type="SMART" id="SM00347">
    <property type="entry name" value="HTH_MARR"/>
    <property type="match status" value="1"/>
</dbReference>
<name>A0ABV5JIH1_9RHOB</name>
<dbReference type="InterPro" id="IPR036388">
    <property type="entry name" value="WH-like_DNA-bd_sf"/>
</dbReference>
<dbReference type="InterPro" id="IPR036390">
    <property type="entry name" value="WH_DNA-bd_sf"/>
</dbReference>
<dbReference type="Proteomes" id="UP001589683">
    <property type="component" value="Unassembled WGS sequence"/>
</dbReference>